<dbReference type="UniPathway" id="UPA00299"/>
<dbReference type="AlphaFoldDB" id="A0A850PAH4"/>
<dbReference type="InterPro" id="IPR036412">
    <property type="entry name" value="HAD-like_sf"/>
</dbReference>
<evidence type="ECO:0000313" key="5">
    <source>
        <dbReference type="EMBL" id="NVN40948.1"/>
    </source>
</evidence>
<comment type="function">
    <text evidence="4">Removes the phosphate from trehalose 6-phosphate to produce free trehalose.</text>
</comment>
<dbReference type="RefSeq" id="WP_176613873.1">
    <property type="nucleotide sequence ID" value="NZ_JABXXR010000076.1"/>
</dbReference>
<dbReference type="GO" id="GO:0046872">
    <property type="term" value="F:metal ion binding"/>
    <property type="evidence" value="ECO:0007669"/>
    <property type="project" value="UniProtKB-KW"/>
</dbReference>
<dbReference type="PANTHER" id="PTHR43768">
    <property type="entry name" value="TREHALOSE 6-PHOSPHATE PHOSPHATASE"/>
    <property type="match status" value="1"/>
</dbReference>
<dbReference type="NCBIfam" id="TIGR00685">
    <property type="entry name" value="T6PP"/>
    <property type="match status" value="1"/>
</dbReference>
<comment type="caution">
    <text evidence="5">The sequence shown here is derived from an EMBL/GenBank/DDBJ whole genome shotgun (WGS) entry which is preliminary data.</text>
</comment>
<dbReference type="InterPro" id="IPR003337">
    <property type="entry name" value="Trehalose_PPase"/>
</dbReference>
<evidence type="ECO:0000256" key="3">
    <source>
        <dbReference type="ARBA" id="ARBA00022801"/>
    </source>
</evidence>
<dbReference type="NCBIfam" id="TIGR01484">
    <property type="entry name" value="HAD-SF-IIB"/>
    <property type="match status" value="1"/>
</dbReference>
<protein>
    <recommendedName>
        <fullName evidence="4">Trehalose 6-phosphate phosphatase</fullName>
        <ecNumber evidence="4">3.1.3.12</ecNumber>
    </recommendedName>
</protein>
<dbReference type="Pfam" id="PF02358">
    <property type="entry name" value="Trehalose_PPase"/>
    <property type="match status" value="1"/>
</dbReference>
<dbReference type="Gene3D" id="3.40.50.1000">
    <property type="entry name" value="HAD superfamily/HAD-like"/>
    <property type="match status" value="1"/>
</dbReference>
<keyword evidence="4" id="KW-0479">Metal-binding</keyword>
<comment type="similarity">
    <text evidence="2 4">Belongs to the trehalose phosphatase family.</text>
</comment>
<dbReference type="Gene3D" id="3.30.70.1020">
    <property type="entry name" value="Trehalose-6-phosphate phosphatase related protein, domain 2"/>
    <property type="match status" value="1"/>
</dbReference>
<keyword evidence="6" id="KW-1185">Reference proteome</keyword>
<proteinExistence type="inferred from homology"/>
<name>A0A850PAH4_9PROT</name>
<gene>
    <name evidence="5" type="primary">otsB</name>
    <name evidence="5" type="ORF">HUK82_10285</name>
</gene>
<organism evidence="5 6">
    <name type="scientific">Ameyamaea chiangmaiensis</name>
    <dbReference type="NCBI Taxonomy" id="442969"/>
    <lineage>
        <taxon>Bacteria</taxon>
        <taxon>Pseudomonadati</taxon>
        <taxon>Pseudomonadota</taxon>
        <taxon>Alphaproteobacteria</taxon>
        <taxon>Acetobacterales</taxon>
        <taxon>Acetobacteraceae</taxon>
        <taxon>Ameyamaea</taxon>
    </lineage>
</organism>
<dbReference type="EMBL" id="JABXXR010000076">
    <property type="protein sequence ID" value="NVN40948.1"/>
    <property type="molecule type" value="Genomic_DNA"/>
</dbReference>
<evidence type="ECO:0000313" key="6">
    <source>
        <dbReference type="Proteomes" id="UP000585665"/>
    </source>
</evidence>
<evidence type="ECO:0000256" key="2">
    <source>
        <dbReference type="ARBA" id="ARBA00008770"/>
    </source>
</evidence>
<dbReference type="InterPro" id="IPR044651">
    <property type="entry name" value="OTSB-like"/>
</dbReference>
<dbReference type="GO" id="GO:0004805">
    <property type="term" value="F:trehalose-phosphatase activity"/>
    <property type="evidence" value="ECO:0007669"/>
    <property type="project" value="UniProtKB-EC"/>
</dbReference>
<evidence type="ECO:0000256" key="1">
    <source>
        <dbReference type="ARBA" id="ARBA00005199"/>
    </source>
</evidence>
<comment type="pathway">
    <text evidence="1 4">Glycan biosynthesis; trehalose biosynthesis.</text>
</comment>
<dbReference type="PANTHER" id="PTHR43768:SF3">
    <property type="entry name" value="TREHALOSE 6-PHOSPHATE PHOSPHATASE"/>
    <property type="match status" value="1"/>
</dbReference>
<reference evidence="5 6" key="1">
    <citation type="submission" date="2020-06" db="EMBL/GenBank/DDBJ databases">
        <title>Description of novel acetic acid bacteria.</title>
        <authorList>
            <person name="Sombolestani A."/>
        </authorList>
    </citation>
    <scope>NUCLEOTIDE SEQUENCE [LARGE SCALE GENOMIC DNA]</scope>
    <source>
        <strain evidence="5 6">LMG 27010</strain>
    </source>
</reference>
<evidence type="ECO:0000256" key="4">
    <source>
        <dbReference type="RuleBase" id="RU361117"/>
    </source>
</evidence>
<keyword evidence="4" id="KW-0460">Magnesium</keyword>
<dbReference type="InterPro" id="IPR006379">
    <property type="entry name" value="HAD-SF_hydro_IIB"/>
</dbReference>
<comment type="catalytic activity">
    <reaction evidence="4">
        <text>alpha,alpha-trehalose 6-phosphate + H2O = alpha,alpha-trehalose + phosphate</text>
        <dbReference type="Rhea" id="RHEA:23420"/>
        <dbReference type="ChEBI" id="CHEBI:15377"/>
        <dbReference type="ChEBI" id="CHEBI:16551"/>
        <dbReference type="ChEBI" id="CHEBI:43474"/>
        <dbReference type="ChEBI" id="CHEBI:58429"/>
        <dbReference type="EC" id="3.1.3.12"/>
    </reaction>
</comment>
<keyword evidence="3 4" id="KW-0378">Hydrolase</keyword>
<sequence length="252" mass="26500">MTDTSEFHAQISQLPPPDRTAFLFDFDGTLVDIAPTPDSVVVPDTLKASLRALRGRVGGALGVISGRAIDQIDHFLDDLPYAVAGEHGIAVRHAPGAAIERADLPVMPAAWLEEADAVAARVPGVLVERKRAGFVLHFRAVPAKGDALRAMAERWVGSAPGFHIQAAKMAWEIRPAGVDKGHALNAVMASAPFAGRLPVFVGDDVTDDDAIAQARALGGVGFRLPEDFADPTAFRGFLARLAASGEGASWGV</sequence>
<comment type="cofactor">
    <cofactor evidence="4">
        <name>Mg(2+)</name>
        <dbReference type="ChEBI" id="CHEBI:18420"/>
    </cofactor>
</comment>
<dbReference type="SUPFAM" id="SSF56784">
    <property type="entry name" value="HAD-like"/>
    <property type="match status" value="1"/>
</dbReference>
<accession>A0A850PAH4</accession>
<dbReference type="Proteomes" id="UP000585665">
    <property type="component" value="Unassembled WGS sequence"/>
</dbReference>
<dbReference type="GO" id="GO:0005992">
    <property type="term" value="P:trehalose biosynthetic process"/>
    <property type="evidence" value="ECO:0007669"/>
    <property type="project" value="UniProtKB-UniPathway"/>
</dbReference>
<dbReference type="EC" id="3.1.3.12" evidence="4"/>
<dbReference type="InterPro" id="IPR023214">
    <property type="entry name" value="HAD_sf"/>
</dbReference>